<name>A0AAV2Z0I2_9STRA</name>
<comment type="caution">
    <text evidence="2">The sequence shown here is derived from an EMBL/GenBank/DDBJ whole genome shotgun (WGS) entry which is preliminary data.</text>
</comment>
<dbReference type="EMBL" id="DAKRPA010000080">
    <property type="protein sequence ID" value="DAZ99573.1"/>
    <property type="molecule type" value="Genomic_DNA"/>
</dbReference>
<dbReference type="Proteomes" id="UP001146120">
    <property type="component" value="Unassembled WGS sequence"/>
</dbReference>
<evidence type="ECO:0000256" key="1">
    <source>
        <dbReference type="SAM" id="MobiDB-lite"/>
    </source>
</evidence>
<feature type="region of interest" description="Disordered" evidence="1">
    <location>
        <begin position="77"/>
        <end position="133"/>
    </location>
</feature>
<feature type="compositionally biased region" description="Basic residues" evidence="1">
    <location>
        <begin position="24"/>
        <end position="40"/>
    </location>
</feature>
<evidence type="ECO:0000313" key="2">
    <source>
        <dbReference type="EMBL" id="DAZ99573.1"/>
    </source>
</evidence>
<reference evidence="2" key="2">
    <citation type="journal article" date="2023" name="Microbiol Resour">
        <title>Decontamination and Annotation of the Draft Genome Sequence of the Oomycete Lagenidium giganteum ARSEF 373.</title>
        <authorList>
            <person name="Morgan W.R."/>
            <person name="Tartar A."/>
        </authorList>
    </citation>
    <scope>NUCLEOTIDE SEQUENCE</scope>
    <source>
        <strain evidence="2">ARSEF 373</strain>
    </source>
</reference>
<proteinExistence type="predicted"/>
<feature type="compositionally biased region" description="Polar residues" evidence="1">
    <location>
        <begin position="41"/>
        <end position="53"/>
    </location>
</feature>
<sequence length="133" mass="14315">PGRARTAWAGASGRSLEQTLGQRQARHRRREILSRVHRNATRSSTAQHSSAQLSDAGLGGEGIIYTRAHLGHPVRARQGLRSSTLRASGESSGARPWDAVRNRGGGSNTNTTTRALSVAVWGPSEPNRAPLYR</sequence>
<dbReference type="AlphaFoldDB" id="A0AAV2Z0I2"/>
<reference evidence="2" key="1">
    <citation type="submission" date="2022-11" db="EMBL/GenBank/DDBJ databases">
        <authorList>
            <person name="Morgan W.R."/>
            <person name="Tartar A."/>
        </authorList>
    </citation>
    <scope>NUCLEOTIDE SEQUENCE</scope>
    <source>
        <strain evidence="2">ARSEF 373</strain>
    </source>
</reference>
<feature type="region of interest" description="Disordered" evidence="1">
    <location>
        <begin position="1"/>
        <end position="57"/>
    </location>
</feature>
<gene>
    <name evidence="2" type="ORF">N0F65_001401</name>
</gene>
<keyword evidence="3" id="KW-1185">Reference proteome</keyword>
<protein>
    <submittedName>
        <fullName evidence="2">Uncharacterized protein</fullName>
    </submittedName>
</protein>
<evidence type="ECO:0000313" key="3">
    <source>
        <dbReference type="Proteomes" id="UP001146120"/>
    </source>
</evidence>
<organism evidence="2 3">
    <name type="scientific">Lagenidium giganteum</name>
    <dbReference type="NCBI Taxonomy" id="4803"/>
    <lineage>
        <taxon>Eukaryota</taxon>
        <taxon>Sar</taxon>
        <taxon>Stramenopiles</taxon>
        <taxon>Oomycota</taxon>
        <taxon>Peronosporomycetes</taxon>
        <taxon>Pythiales</taxon>
        <taxon>Pythiaceae</taxon>
    </lineage>
</organism>
<feature type="compositionally biased region" description="Polar residues" evidence="1">
    <location>
        <begin position="80"/>
        <end position="91"/>
    </location>
</feature>
<accession>A0AAV2Z0I2</accession>
<feature type="non-terminal residue" evidence="2">
    <location>
        <position position="1"/>
    </location>
</feature>